<dbReference type="PANTHER" id="PTHR44229">
    <property type="entry name" value="15-HYDROXYPROSTAGLANDIN DEHYDROGENASE [NAD(+)]"/>
    <property type="match status" value="1"/>
</dbReference>
<protein>
    <recommendedName>
        <fullName evidence="3">Ketoreductase domain-containing protein</fullName>
    </recommendedName>
</protein>
<feature type="domain" description="Ketoreductase" evidence="3">
    <location>
        <begin position="8"/>
        <end position="182"/>
    </location>
</feature>
<dbReference type="InterPro" id="IPR020904">
    <property type="entry name" value="Sc_DH/Rdtase_CS"/>
</dbReference>
<evidence type="ECO:0000313" key="5">
    <source>
        <dbReference type="Proteomes" id="UP000069940"/>
    </source>
</evidence>
<dbReference type="Proteomes" id="UP000069940">
    <property type="component" value="Unassembled WGS sequence"/>
</dbReference>
<comment type="similarity">
    <text evidence="1">Belongs to the short-chain dehydrogenases/reductases (SDR) family.</text>
</comment>
<dbReference type="InterPro" id="IPR002347">
    <property type="entry name" value="SDR_fam"/>
</dbReference>
<keyword evidence="5" id="KW-1185">Reference proteome</keyword>
<dbReference type="Gene3D" id="3.40.50.720">
    <property type="entry name" value="NAD(P)-binding Rossmann-like Domain"/>
    <property type="match status" value="2"/>
</dbReference>
<dbReference type="Pfam" id="PF00106">
    <property type="entry name" value="adh_short"/>
    <property type="match status" value="2"/>
</dbReference>
<dbReference type="InterPro" id="IPR057326">
    <property type="entry name" value="KR_dom"/>
</dbReference>
<keyword evidence="2" id="KW-0560">Oxidoreductase</keyword>
<evidence type="ECO:0000256" key="2">
    <source>
        <dbReference type="ARBA" id="ARBA00023002"/>
    </source>
</evidence>
<dbReference type="SMART" id="SM00822">
    <property type="entry name" value="PKS_KR"/>
    <property type="match status" value="1"/>
</dbReference>
<sequence>MADLLQGQSAVITGGARGIGFGIAEELLRSGVSKVLILDLGEHLEETKKMDLMTFNPKARVFYSQCDITDKQQLEKVLRKDAVQWLGSIDIVVNCAGVIDECNPERCIGTNLTALINCSMIALDLMTKEKQGRGGTIVNISSVAGLQGVPCLAVYCASKSGVIGFTRSVGVEPVFQLTGVKMVAICPGATETGMYHDSTEIECSFPTLKTIIDQMVQTMPLQKPTAVGKAVVKTITEGKTGSIASQEENNTCCIISVDTNMTLEGKAAVVIGGAGGIGIEICKKILSSGLAKLAILDVKELPIETIRDQIAACNTTAQIVSMKCDITNKSNLDDAIRGRVLAQFGYIDLLVNSAGTVDERDPERLLAINVTGVVNSSLMALELMSKEYPGGRGGTIVNISSIAGLEPTPFLCVYSASKFAVTGFTRSISNDLIYNRTGVKCITICPGITDTTLLSKFFAGQDLLFPWMSSVASSVKNNYPSQSPSDVGDCIAKAVLDGENGSVWIVNGGSSYKMEIPANQFVKQSSTN</sequence>
<evidence type="ECO:0000313" key="4">
    <source>
        <dbReference type="EnsemblMetazoa" id="AALFPA23_007404.P9818"/>
    </source>
</evidence>
<dbReference type="RefSeq" id="XP_062710706.1">
    <property type="nucleotide sequence ID" value="XM_062854722.1"/>
</dbReference>
<accession>A0ABM1YAQ7</accession>
<dbReference type="PRINTS" id="PR00081">
    <property type="entry name" value="GDHRDH"/>
</dbReference>
<dbReference type="InterPro" id="IPR036291">
    <property type="entry name" value="NAD(P)-bd_dom_sf"/>
</dbReference>
<reference evidence="5" key="1">
    <citation type="journal article" date="2015" name="Proc. Natl. Acad. Sci. U.S.A.">
        <title>Genome sequence of the Asian Tiger mosquito, Aedes albopictus, reveals insights into its biology, genetics, and evolution.</title>
        <authorList>
            <person name="Chen X.G."/>
            <person name="Jiang X."/>
            <person name="Gu J."/>
            <person name="Xu M."/>
            <person name="Wu Y."/>
            <person name="Deng Y."/>
            <person name="Zhang C."/>
            <person name="Bonizzoni M."/>
            <person name="Dermauw W."/>
            <person name="Vontas J."/>
            <person name="Armbruster P."/>
            <person name="Huang X."/>
            <person name="Yang Y."/>
            <person name="Zhang H."/>
            <person name="He W."/>
            <person name="Peng H."/>
            <person name="Liu Y."/>
            <person name="Wu K."/>
            <person name="Chen J."/>
            <person name="Lirakis M."/>
            <person name="Topalis P."/>
            <person name="Van Leeuwen T."/>
            <person name="Hall A.B."/>
            <person name="Jiang X."/>
            <person name="Thorpe C."/>
            <person name="Mueller R.L."/>
            <person name="Sun C."/>
            <person name="Waterhouse R.M."/>
            <person name="Yan G."/>
            <person name="Tu Z.J."/>
            <person name="Fang X."/>
            <person name="James A.A."/>
        </authorList>
    </citation>
    <scope>NUCLEOTIDE SEQUENCE [LARGE SCALE GENOMIC DNA]</scope>
    <source>
        <strain evidence="5">Foshan</strain>
    </source>
</reference>
<proteinExistence type="inferred from homology"/>
<name>A0ABM1YAQ7_AEDAL</name>
<reference evidence="4" key="2">
    <citation type="submission" date="2025-05" db="UniProtKB">
        <authorList>
            <consortium name="EnsemblMetazoa"/>
        </authorList>
    </citation>
    <scope>IDENTIFICATION</scope>
    <source>
        <strain evidence="4">Foshan</strain>
    </source>
</reference>
<dbReference type="PROSITE" id="PS00061">
    <property type="entry name" value="ADH_SHORT"/>
    <property type="match status" value="2"/>
</dbReference>
<evidence type="ECO:0000259" key="3">
    <source>
        <dbReference type="SMART" id="SM00822"/>
    </source>
</evidence>
<dbReference type="PRINTS" id="PR00080">
    <property type="entry name" value="SDRFAMILY"/>
</dbReference>
<organism evidence="4 5">
    <name type="scientific">Aedes albopictus</name>
    <name type="common">Asian tiger mosquito</name>
    <name type="synonym">Stegomyia albopicta</name>
    <dbReference type="NCBI Taxonomy" id="7160"/>
    <lineage>
        <taxon>Eukaryota</taxon>
        <taxon>Metazoa</taxon>
        <taxon>Ecdysozoa</taxon>
        <taxon>Arthropoda</taxon>
        <taxon>Hexapoda</taxon>
        <taxon>Insecta</taxon>
        <taxon>Pterygota</taxon>
        <taxon>Neoptera</taxon>
        <taxon>Endopterygota</taxon>
        <taxon>Diptera</taxon>
        <taxon>Nematocera</taxon>
        <taxon>Culicoidea</taxon>
        <taxon>Culicidae</taxon>
        <taxon>Culicinae</taxon>
        <taxon>Aedini</taxon>
        <taxon>Aedes</taxon>
        <taxon>Stegomyia</taxon>
    </lineage>
</organism>
<dbReference type="PANTHER" id="PTHR44229:SF8">
    <property type="entry name" value="ALCOHOL DEHYDROGENASE-RELATED"/>
    <property type="match status" value="1"/>
</dbReference>
<evidence type="ECO:0000256" key="1">
    <source>
        <dbReference type="ARBA" id="ARBA00006484"/>
    </source>
</evidence>
<dbReference type="SUPFAM" id="SSF51735">
    <property type="entry name" value="NAD(P)-binding Rossmann-fold domains"/>
    <property type="match status" value="2"/>
</dbReference>
<dbReference type="EnsemblMetazoa" id="AALFPA23_007404.R9818">
    <property type="protein sequence ID" value="AALFPA23_007404.P9818"/>
    <property type="gene ID" value="AALFPA23_007404"/>
</dbReference>
<dbReference type="GeneID" id="109412559"/>